<reference evidence="2 3" key="1">
    <citation type="journal article" date="2011" name="BMC Genomics">
        <title>Genome-wide analysis of the role of GlnR in Streptomyces venezuelae provides new insights into global nitrogen regulation in actinomycetes.</title>
        <authorList>
            <person name="Pullan S.T."/>
            <person name="Bibb M.J."/>
            <person name="Merrick M."/>
        </authorList>
    </citation>
    <scope>NUCLEOTIDE SEQUENCE [LARGE SCALE GENOMIC DNA]</scope>
    <source>
        <strain evidence="2">ATCC 10712</strain>
    </source>
</reference>
<sequence>MTPTRDALRLARRLLTLGRVAGRRSEAGGVRFVALLLAASVLALGLGSLVGVHAVYAGKEERRAARTPVAPDDALEHATDATTWLVGADWLEGERRFSVVYIAPHKGDAPLPPGLDHWPAPGQAVLSPALREAGAAEDIDHRYGRLAGVIGEEGLDEPTEWLAYVRPRDGLKPDRFTAVVTGFGPKDGQVTASLEPGSGRLDEKPEWMFQAAVIGMLLLPAVALLVVAARTGAYTRDRRTALVAALGGRRLDRALIAAGEAAPPAAVGAVVGAAVIATALLHDIRVPYTGYVLSSTHLRAHGWVAALAPVAVFLVVLGAVALADLSPRRGGSGTRPHSSARAGAWLPRLAVLCPLAIILAVRGPDLFPPSSVTRTLTSWVGIAATVLTLPAAIGVITARAGRLLAGRGRAHGLPGTLVAGRRAVAHPGGTARLVAGVSIALIVFMQAVAWQGLFGWQATEARKTMDRLGRGVVTVSPRGSVSTTAMTDFFARTRGTEVVLLTPPGVGLTPPDGGASTSLTLYGDCGALTVLHLPCPAKETRVDARRADPRIGELARWIPHPDSTLLIRRADHRKLAELAAPDDGSGTSLALLHPDGKALSVPALKRLSYEVFPRGAAVRTPGENELIAGIPNRDQGRWSAMLGTLGIVVLTLTAGLSAMAEFLRQGRALAPLSVLTGGLRVFRTSAAWSVLAPLALAGTAGTAIAAALASPVSGDGESPITAGLLLSTTTVVLAVSFLLWLWSARVAIRQARTWRPAGD</sequence>
<dbReference type="Proteomes" id="UP000006854">
    <property type="component" value="Chromosome"/>
</dbReference>
<protein>
    <recommendedName>
        <fullName evidence="4">Permease</fullName>
    </recommendedName>
</protein>
<gene>
    <name evidence="2" type="ordered locus">SVEN_5761</name>
</gene>
<feature type="transmembrane region" description="Helical" evidence="1">
    <location>
        <begin position="431"/>
        <end position="456"/>
    </location>
</feature>
<feature type="transmembrane region" description="Helical" evidence="1">
    <location>
        <begin position="376"/>
        <end position="398"/>
    </location>
</feature>
<dbReference type="AlphaFoldDB" id="F2R9K4"/>
<keyword evidence="1" id="KW-0472">Membrane</keyword>
<keyword evidence="3" id="KW-1185">Reference proteome</keyword>
<keyword evidence="1" id="KW-0812">Transmembrane</keyword>
<proteinExistence type="predicted"/>
<feature type="transmembrane region" description="Helical" evidence="1">
    <location>
        <begin position="302"/>
        <end position="325"/>
    </location>
</feature>
<dbReference type="HOGENOM" id="CLU_396855_0_0_11"/>
<name>F2R9K4_STRVP</name>
<dbReference type="EMBL" id="FR845719">
    <property type="protein sequence ID" value="CCA59047.1"/>
    <property type="molecule type" value="Genomic_DNA"/>
</dbReference>
<dbReference type="STRING" id="953739.SVEN_5761"/>
<evidence type="ECO:0000313" key="2">
    <source>
        <dbReference type="EMBL" id="CCA59047.1"/>
    </source>
</evidence>
<organism evidence="2 3">
    <name type="scientific">Streptomyces venezuelae (strain ATCC 10712 / CBS 650.69 / DSM 40230 / JCM 4526 / NBRC 13096 / PD 04745)</name>
    <dbReference type="NCBI Taxonomy" id="953739"/>
    <lineage>
        <taxon>Bacteria</taxon>
        <taxon>Bacillati</taxon>
        <taxon>Actinomycetota</taxon>
        <taxon>Actinomycetes</taxon>
        <taxon>Kitasatosporales</taxon>
        <taxon>Streptomycetaceae</taxon>
        <taxon>Streptomyces</taxon>
    </lineage>
</organism>
<dbReference type="PATRIC" id="fig|953739.5.peg.975"/>
<evidence type="ECO:0000313" key="3">
    <source>
        <dbReference type="Proteomes" id="UP000006854"/>
    </source>
</evidence>
<dbReference type="eggNOG" id="COG0577">
    <property type="taxonomic scope" value="Bacteria"/>
</dbReference>
<keyword evidence="1" id="KW-1133">Transmembrane helix</keyword>
<feature type="transmembrane region" description="Helical" evidence="1">
    <location>
        <begin position="638"/>
        <end position="663"/>
    </location>
</feature>
<feature type="transmembrane region" description="Helical" evidence="1">
    <location>
        <begin position="261"/>
        <end position="282"/>
    </location>
</feature>
<accession>F2R9K4</accession>
<dbReference type="KEGG" id="sve:SVEN_5761"/>
<feature type="transmembrane region" description="Helical" evidence="1">
    <location>
        <begin position="345"/>
        <end position="364"/>
    </location>
</feature>
<evidence type="ECO:0008006" key="4">
    <source>
        <dbReference type="Google" id="ProtNLM"/>
    </source>
</evidence>
<feature type="transmembrane region" description="Helical" evidence="1">
    <location>
        <begin position="207"/>
        <end position="229"/>
    </location>
</feature>
<evidence type="ECO:0000256" key="1">
    <source>
        <dbReference type="SAM" id="Phobius"/>
    </source>
</evidence>
<feature type="transmembrane region" description="Helical" evidence="1">
    <location>
        <begin position="32"/>
        <end position="56"/>
    </location>
</feature>
<dbReference type="RefSeq" id="WP_015036942.1">
    <property type="nucleotide sequence ID" value="NC_018750.1"/>
</dbReference>
<feature type="transmembrane region" description="Helical" evidence="1">
    <location>
        <begin position="720"/>
        <end position="742"/>
    </location>
</feature>
<dbReference type="GeneID" id="51866314"/>
<dbReference type="OrthoDB" id="3258069at2"/>
<feature type="transmembrane region" description="Helical" evidence="1">
    <location>
        <begin position="684"/>
        <end position="708"/>
    </location>
</feature>